<sequence length="159" mass="18036">MSGRKWVRHPGQVVTYGERDRSQLGPDSVVTITRSERLSLFRLLVAAVLNETIMRQMVKRDTVIFAEVAANVQEGWAQTMSVWKNGREMTEFRNSGAHGKALKFFHWVFYGGRVHSYVLTYKALGQIPHIEEAAQIVKQYGRFAESGEIVRTAKSPHAS</sequence>
<dbReference type="Proteomes" id="UP000602284">
    <property type="component" value="Unassembled WGS sequence"/>
</dbReference>
<evidence type="ECO:0000259" key="1">
    <source>
        <dbReference type="Pfam" id="PF11695"/>
    </source>
</evidence>
<name>A0ABS1J4J4_9BACL</name>
<keyword evidence="3" id="KW-1185">Reference proteome</keyword>
<dbReference type="EMBL" id="JAEQNB010000001">
    <property type="protein sequence ID" value="MBL0385195.1"/>
    <property type="molecule type" value="Genomic_DNA"/>
</dbReference>
<dbReference type="RefSeq" id="WP_201630361.1">
    <property type="nucleotide sequence ID" value="NZ_JAEQNB010000001.1"/>
</dbReference>
<evidence type="ECO:0000313" key="3">
    <source>
        <dbReference type="Proteomes" id="UP000602284"/>
    </source>
</evidence>
<accession>A0ABS1J4J4</accession>
<protein>
    <submittedName>
        <fullName evidence="2">DUF3291 domain-containing protein</fullName>
    </submittedName>
</protein>
<organism evidence="2 3">
    <name type="scientific">Tumebacillus amylolyticus</name>
    <dbReference type="NCBI Taxonomy" id="2801339"/>
    <lineage>
        <taxon>Bacteria</taxon>
        <taxon>Bacillati</taxon>
        <taxon>Bacillota</taxon>
        <taxon>Bacilli</taxon>
        <taxon>Bacillales</taxon>
        <taxon>Alicyclobacillaceae</taxon>
        <taxon>Tumebacillus</taxon>
    </lineage>
</organism>
<dbReference type="Pfam" id="PF11695">
    <property type="entry name" value="DUF3291"/>
    <property type="match status" value="1"/>
</dbReference>
<gene>
    <name evidence="2" type="ORF">JJB07_00935</name>
</gene>
<reference evidence="2 3" key="1">
    <citation type="submission" date="2021-01" db="EMBL/GenBank/DDBJ databases">
        <title>Tumebacillus sp. strain ITR2 16S ribosomal RNA gene Genome sequencing and assembly.</title>
        <authorList>
            <person name="Kang M."/>
        </authorList>
    </citation>
    <scope>NUCLEOTIDE SEQUENCE [LARGE SCALE GENOMIC DNA]</scope>
    <source>
        <strain evidence="2 3">ITR2</strain>
    </source>
</reference>
<proteinExistence type="predicted"/>
<comment type="caution">
    <text evidence="2">The sequence shown here is derived from an EMBL/GenBank/DDBJ whole genome shotgun (WGS) entry which is preliminary data.</text>
</comment>
<dbReference type="InterPro" id="IPR021708">
    <property type="entry name" value="DUF3291"/>
</dbReference>
<evidence type="ECO:0000313" key="2">
    <source>
        <dbReference type="EMBL" id="MBL0385195.1"/>
    </source>
</evidence>
<feature type="domain" description="DUF3291" evidence="1">
    <location>
        <begin position="68"/>
        <end position="138"/>
    </location>
</feature>